<organism evidence="2">
    <name type="scientific">freshwater metagenome</name>
    <dbReference type="NCBI Taxonomy" id="449393"/>
    <lineage>
        <taxon>unclassified sequences</taxon>
        <taxon>metagenomes</taxon>
        <taxon>ecological metagenomes</taxon>
    </lineage>
</organism>
<proteinExistence type="predicted"/>
<evidence type="ECO:0000256" key="1">
    <source>
        <dbReference type="SAM" id="MobiDB-lite"/>
    </source>
</evidence>
<reference evidence="2" key="1">
    <citation type="submission" date="2020-05" db="EMBL/GenBank/DDBJ databases">
        <authorList>
            <person name="Chiriac C."/>
            <person name="Salcher M."/>
            <person name="Ghai R."/>
            <person name="Kavagutti S V."/>
        </authorList>
    </citation>
    <scope>NUCLEOTIDE SEQUENCE</scope>
</reference>
<dbReference type="EMBL" id="CAEZTZ010000066">
    <property type="protein sequence ID" value="CAB4585304.1"/>
    <property type="molecule type" value="Genomic_DNA"/>
</dbReference>
<protein>
    <submittedName>
        <fullName evidence="2">Unannotated protein</fullName>
    </submittedName>
</protein>
<accession>A0A6J6FEF8</accession>
<evidence type="ECO:0000313" key="2">
    <source>
        <dbReference type="EMBL" id="CAB4585304.1"/>
    </source>
</evidence>
<sequence>MDLGFQLHEARDGSLTSKSNDDVAGEPTFVDECSRDRARSAPKGVSHHRVATLGGNNDTHPNAFGWATINNEVCRNLLLSAADYLTKIAGLNDAVVAGQQRGILDGNFAAALATTGGKDRASGTSAHAQTKTVNLRATAVVGLVSTLRHLFSSASGRHNQGE</sequence>
<gene>
    <name evidence="2" type="ORF">UFOPK1767_00594</name>
</gene>
<name>A0A6J6FEF8_9ZZZZ</name>
<dbReference type="AlphaFoldDB" id="A0A6J6FEF8"/>
<feature type="region of interest" description="Disordered" evidence="1">
    <location>
        <begin position="1"/>
        <end position="27"/>
    </location>
</feature>